<feature type="domain" description="NAD(P)-binding" evidence="1">
    <location>
        <begin position="4"/>
        <end position="168"/>
    </location>
</feature>
<dbReference type="InterPro" id="IPR016040">
    <property type="entry name" value="NAD(P)-bd_dom"/>
</dbReference>
<dbReference type="EMBL" id="BART01003236">
    <property type="protein sequence ID" value="GAG73121.1"/>
    <property type="molecule type" value="Genomic_DNA"/>
</dbReference>
<dbReference type="Gene3D" id="3.40.50.720">
    <property type="entry name" value="NAD(P)-binding Rossmann-like Domain"/>
    <property type="match status" value="1"/>
</dbReference>
<gene>
    <name evidence="2" type="ORF">S01H4_09115</name>
</gene>
<dbReference type="AlphaFoldDB" id="X1BLX8"/>
<dbReference type="PANTHER" id="PTHR43000">
    <property type="entry name" value="DTDP-D-GLUCOSE 4,6-DEHYDRATASE-RELATED"/>
    <property type="match status" value="1"/>
</dbReference>
<dbReference type="InterPro" id="IPR036291">
    <property type="entry name" value="NAD(P)-bd_dom_sf"/>
</dbReference>
<accession>X1BLX8</accession>
<dbReference type="SUPFAM" id="SSF51735">
    <property type="entry name" value="NAD(P)-binding Rossmann-fold domains"/>
    <property type="match status" value="1"/>
</dbReference>
<protein>
    <recommendedName>
        <fullName evidence="1">NAD(P)-binding domain-containing protein</fullName>
    </recommendedName>
</protein>
<feature type="non-terminal residue" evidence="2">
    <location>
        <position position="168"/>
    </location>
</feature>
<proteinExistence type="predicted"/>
<organism evidence="2">
    <name type="scientific">marine sediment metagenome</name>
    <dbReference type="NCBI Taxonomy" id="412755"/>
    <lineage>
        <taxon>unclassified sequences</taxon>
        <taxon>metagenomes</taxon>
        <taxon>ecological metagenomes</taxon>
    </lineage>
</organism>
<comment type="caution">
    <text evidence="2">The sequence shown here is derived from an EMBL/GenBank/DDBJ whole genome shotgun (WGS) entry which is preliminary data.</text>
</comment>
<name>X1BLX8_9ZZZZ</name>
<evidence type="ECO:0000313" key="2">
    <source>
        <dbReference type="EMBL" id="GAG73121.1"/>
    </source>
</evidence>
<reference evidence="2" key="1">
    <citation type="journal article" date="2014" name="Front. Microbiol.">
        <title>High frequency of phylogenetically diverse reductive dehalogenase-homologous genes in deep subseafloor sedimentary metagenomes.</title>
        <authorList>
            <person name="Kawai M."/>
            <person name="Futagami T."/>
            <person name="Toyoda A."/>
            <person name="Takaki Y."/>
            <person name="Nishi S."/>
            <person name="Hori S."/>
            <person name="Arai W."/>
            <person name="Tsubouchi T."/>
            <person name="Morono Y."/>
            <person name="Uchiyama I."/>
            <person name="Ito T."/>
            <person name="Fujiyama A."/>
            <person name="Inagaki F."/>
            <person name="Takami H."/>
        </authorList>
    </citation>
    <scope>NUCLEOTIDE SEQUENCE</scope>
    <source>
        <strain evidence="2">Expedition CK06-06</strain>
    </source>
</reference>
<evidence type="ECO:0000259" key="1">
    <source>
        <dbReference type="Pfam" id="PF16363"/>
    </source>
</evidence>
<sequence length="168" mass="18982">MNILVTGGCGFIGSNFIRYMLKKYRNIKIINLDKLTYAANLNSLKDIDKDKRYKFIKGDICDTGVVNRLAKGCNIIVNFAAQTHVDRSIKDSSPFIRTNVEGVRILLDAARRFRVKSFIHISTDETYGDVKKSFSKETDKLLPNSPYAASKAAADLLCLSYYHTYNLP</sequence>
<dbReference type="Pfam" id="PF16363">
    <property type="entry name" value="GDP_Man_Dehyd"/>
    <property type="match status" value="1"/>
</dbReference>